<dbReference type="GO" id="GO:0004519">
    <property type="term" value="F:endonuclease activity"/>
    <property type="evidence" value="ECO:0007669"/>
    <property type="project" value="UniProtKB-KW"/>
</dbReference>
<dbReference type="RefSeq" id="YP_001285460.1">
    <property type="nucleotide sequence ID" value="NC_009531.1"/>
</dbReference>
<protein>
    <submittedName>
        <fullName evidence="2">HNH endonuclease</fullName>
    </submittedName>
</protein>
<evidence type="ECO:0000313" key="2">
    <source>
        <dbReference type="EMBL" id="ABP87958.1"/>
    </source>
</evidence>
<dbReference type="EMBL" id="EF372997">
    <property type="protein sequence ID" value="ABP87958.1"/>
    <property type="molecule type" value="Genomic_DNA"/>
</dbReference>
<name>A4ZRD2_9CAUD</name>
<keyword evidence="2" id="KW-0378">Hydrolase</keyword>
<dbReference type="Gene3D" id="1.10.30.50">
    <property type="match status" value="1"/>
</dbReference>
<dbReference type="Pfam" id="PF01844">
    <property type="entry name" value="HNH"/>
    <property type="match status" value="1"/>
</dbReference>
<dbReference type="GO" id="GO:0003676">
    <property type="term" value="F:nucleic acid binding"/>
    <property type="evidence" value="ECO:0007669"/>
    <property type="project" value="InterPro"/>
</dbReference>
<dbReference type="InterPro" id="IPR052892">
    <property type="entry name" value="NA-targeting_endonuclease"/>
</dbReference>
<reference evidence="2 3" key="1">
    <citation type="journal article" date="2007" name="J. Mol. Biol.">
        <title>Genome sequence, structural proteins, and capsid organization of the cyanophage Syn5: a "horned" bacteriophage of marine synechococcus.</title>
        <authorList>
            <person name="Pope W.H."/>
            <person name="Weigele P.R."/>
            <person name="Chang J."/>
            <person name="Pedulla M.L."/>
            <person name="Ford M.E."/>
            <person name="Houtz J.M."/>
            <person name="Jiang W."/>
            <person name="Chiu W."/>
            <person name="Hatfull G.F."/>
            <person name="Hendrix R.W."/>
            <person name="King J."/>
        </authorList>
    </citation>
    <scope>NUCLEOTIDE SEQUENCE</scope>
</reference>
<dbReference type="KEGG" id="vg:5220188"/>
<dbReference type="GeneID" id="5220188"/>
<organism evidence="2 3">
    <name type="scientific">Synechococcus phage Syn5</name>
    <dbReference type="NCBI Taxonomy" id="2914003"/>
    <lineage>
        <taxon>Viruses</taxon>
        <taxon>Duplodnaviria</taxon>
        <taxon>Heunggongvirae</taxon>
        <taxon>Uroviricota</taxon>
        <taxon>Caudoviricetes</taxon>
        <taxon>Autographivirales</taxon>
        <taxon>Voetvirus</taxon>
        <taxon>Voetvirus syn5</taxon>
    </lineage>
</organism>
<dbReference type="OrthoDB" id="22258at10239"/>
<dbReference type="CDD" id="cd00085">
    <property type="entry name" value="HNHc"/>
    <property type="match status" value="1"/>
</dbReference>
<feature type="domain" description="HNH nuclease" evidence="1">
    <location>
        <begin position="22"/>
        <end position="73"/>
    </location>
</feature>
<sequence>MDTPRSLMYDLLTFRASDAKRMWRENIFARDGYACTYCGSSHNLTIDHIHPRSKGGDRWSASNCTTACRCCNRAKGSMSVEEFLSTRVA</sequence>
<evidence type="ECO:0000313" key="3">
    <source>
        <dbReference type="Proteomes" id="UP000000241"/>
    </source>
</evidence>
<keyword evidence="2" id="KW-0255">Endonuclease</keyword>
<accession>A4ZRD2</accession>
<keyword evidence="2" id="KW-0540">Nuclease</keyword>
<gene>
    <name evidence="2" type="primary">51</name>
</gene>
<dbReference type="PANTHER" id="PTHR33877">
    <property type="entry name" value="SLL1193 PROTEIN"/>
    <property type="match status" value="1"/>
</dbReference>
<dbReference type="SMART" id="SM00507">
    <property type="entry name" value="HNHc"/>
    <property type="match status" value="1"/>
</dbReference>
<evidence type="ECO:0000259" key="1">
    <source>
        <dbReference type="SMART" id="SM00507"/>
    </source>
</evidence>
<dbReference type="InterPro" id="IPR003615">
    <property type="entry name" value="HNH_nuc"/>
</dbReference>
<dbReference type="GO" id="GO:0008270">
    <property type="term" value="F:zinc ion binding"/>
    <property type="evidence" value="ECO:0007669"/>
    <property type="project" value="InterPro"/>
</dbReference>
<dbReference type="Proteomes" id="UP000000241">
    <property type="component" value="Segment"/>
</dbReference>
<dbReference type="PANTHER" id="PTHR33877:SF2">
    <property type="entry name" value="OS07G0170200 PROTEIN"/>
    <property type="match status" value="1"/>
</dbReference>
<proteinExistence type="predicted"/>
<keyword evidence="3" id="KW-1185">Reference proteome</keyword>
<dbReference type="InterPro" id="IPR002711">
    <property type="entry name" value="HNH"/>
</dbReference>